<feature type="compositionally biased region" description="Low complexity" evidence="2">
    <location>
        <begin position="249"/>
        <end position="268"/>
    </location>
</feature>
<evidence type="ECO:0000259" key="3">
    <source>
        <dbReference type="PROSITE" id="PS50157"/>
    </source>
</evidence>
<proteinExistence type="predicted"/>
<comment type="caution">
    <text evidence="4">The sequence shown here is derived from an EMBL/GenBank/DDBJ whole genome shotgun (WGS) entry which is preliminary data.</text>
</comment>
<dbReference type="PANTHER" id="PTHR21190">
    <property type="entry name" value="GH10077P"/>
    <property type="match status" value="1"/>
</dbReference>
<feature type="domain" description="C2H2-type" evidence="3">
    <location>
        <begin position="561"/>
        <end position="589"/>
    </location>
</feature>
<feature type="region of interest" description="Disordered" evidence="2">
    <location>
        <begin position="62"/>
        <end position="85"/>
    </location>
</feature>
<feature type="domain" description="C2H2-type" evidence="3">
    <location>
        <begin position="320"/>
        <end position="343"/>
    </location>
</feature>
<dbReference type="InterPro" id="IPR013087">
    <property type="entry name" value="Znf_C2H2_type"/>
</dbReference>
<feature type="domain" description="C2H2-type" evidence="3">
    <location>
        <begin position="101"/>
        <end position="129"/>
    </location>
</feature>
<feature type="compositionally biased region" description="Polar residues" evidence="2">
    <location>
        <begin position="360"/>
        <end position="370"/>
    </location>
</feature>
<feature type="compositionally biased region" description="Polar residues" evidence="2">
    <location>
        <begin position="758"/>
        <end position="768"/>
    </location>
</feature>
<evidence type="ECO:0000313" key="5">
    <source>
        <dbReference type="Proteomes" id="UP001208570"/>
    </source>
</evidence>
<name>A0AAD9JCY0_9ANNE</name>
<sequence length="1166" mass="127748">MAVETEQGVHPGYGFGSMNSLRMFSDMHTEPMDDYDGSSANKMGGRSGRRKQNKPIRVFMDADPTEGEPEAAMPTANSCDMESSSPVVDRQSTEATSQFVINCDLCMKSFETQSALTDHIQSVHEIDNDDNPDSFPTKYHQLGSELQHEATSLAALEEGQPRSHSLPKPAFYNGSDSNSPGGGSGGNKKIFHKDAFCELCDREFCNRYFLKTHKANKHGVFDSSPCESPSNKSLPALIPLQMEGEDMPVSSSSSPKDMSVSSVQSKPSAPTPPAPSKPKEITTSVPSSSKPTSVTASIPSLPTALEKRASFDKPSPDMEDYCELCQKHFCNKYYLKKHKQDVHGIVPEDTPGAKRARPSHGNSPMSMSMSAVSTNPLLLPHTASPLTSSAMNGNGAIPGLSSMANVMFINPFGPPLALLQSQQLNHAGFPPHLAGLPQLPHAMPEAESPKTSLPSSTNPAGIFPLPPDPFRLMGGEVVCDICKKEFCNKYFLKLHKANKHGMPIDDLPSSLPLMLPGLPGLPQNLSLQDPSGKELGELPVKKERASPSSPDDRTPKQNYMETCDICKKEFPNQYSLKIHIVNTHNQRLPEFDLLPELSKAENLGILGNSMFNNMMAAKLADRVMCDICNKEVCNKYFLKTHKIKVHGVDPVQAENELNMQPLNMSKPPMSSPSHISFLPGLPQKEVPIPPPSEPVTRPSDSELLKMGIDPEAYCEICKKEFCSKYFLKTHKWNLHGIKTEGTPPSSVRVKERPEVPVSTKSLGSSSGGRRNWKWKEPANSMRVMCELCNKELCNKYFLKTHMLNKHGINIDVSAGSPGFPAVAIKPNPGMGNPPMPAFPLPPFPFPGLVKDENSNTSMIPSSTSDENGITEPKKAEPAEADKFTHKMECASADMQVCDVPSEPQCSPNVLSAKTWPVPETTPHITDADGAINLSSSAAKSRDSYPNKDNQPEEKRHKPDQAFAGPNCNVCGITFGENQSLHFHVMQEHKEFTPSGKQSDSPDDLSCPRNSTITSLGLSLRRKYQFGIRRKAHHMQKLKRLGGSVSIAEKVKSAIVNHIQNHLKKKKFKCAFCHEKFSLRGLCQQHIRSKHKRETSAAGDSPTKAVTVTKGLSTKILPGPEPTMMQPFTVEEMADGGHFARSVVYLPVYNKISEPLSVTFTLTPAEH</sequence>
<feature type="region of interest" description="Disordered" evidence="2">
    <location>
        <begin position="345"/>
        <end position="370"/>
    </location>
</feature>
<evidence type="ECO:0000313" key="4">
    <source>
        <dbReference type="EMBL" id="KAK2150882.1"/>
    </source>
</evidence>
<feature type="region of interest" description="Disordered" evidence="2">
    <location>
        <begin position="739"/>
        <end position="773"/>
    </location>
</feature>
<dbReference type="Proteomes" id="UP001208570">
    <property type="component" value="Unassembled WGS sequence"/>
</dbReference>
<feature type="region of interest" description="Disordered" evidence="2">
    <location>
        <begin position="156"/>
        <end position="186"/>
    </location>
</feature>
<feature type="region of interest" description="Disordered" evidence="2">
    <location>
        <begin position="522"/>
        <end position="558"/>
    </location>
</feature>
<keyword evidence="5" id="KW-1185">Reference proteome</keyword>
<gene>
    <name evidence="4" type="ORF">LSH36_384g05080</name>
</gene>
<keyword evidence="1" id="KW-0479">Metal-binding</keyword>
<dbReference type="PROSITE" id="PS50157">
    <property type="entry name" value="ZINC_FINGER_C2H2_2"/>
    <property type="match status" value="5"/>
</dbReference>
<dbReference type="AlphaFoldDB" id="A0AAD9JCY0"/>
<feature type="domain" description="C2H2-type" evidence="3">
    <location>
        <begin position="1067"/>
        <end position="1095"/>
    </location>
</feature>
<organism evidence="4 5">
    <name type="scientific">Paralvinella palmiformis</name>
    <dbReference type="NCBI Taxonomy" id="53620"/>
    <lineage>
        <taxon>Eukaryota</taxon>
        <taxon>Metazoa</taxon>
        <taxon>Spiralia</taxon>
        <taxon>Lophotrochozoa</taxon>
        <taxon>Annelida</taxon>
        <taxon>Polychaeta</taxon>
        <taxon>Sedentaria</taxon>
        <taxon>Canalipalpata</taxon>
        <taxon>Terebellida</taxon>
        <taxon>Terebelliformia</taxon>
        <taxon>Alvinellidae</taxon>
        <taxon>Paralvinella</taxon>
    </lineage>
</organism>
<feature type="region of interest" description="Disordered" evidence="2">
    <location>
        <begin position="988"/>
        <end position="1007"/>
    </location>
</feature>
<feature type="domain" description="C2H2-type" evidence="3">
    <location>
        <begin position="965"/>
        <end position="993"/>
    </location>
</feature>
<feature type="region of interest" description="Disordered" evidence="2">
    <location>
        <begin position="245"/>
        <end position="301"/>
    </location>
</feature>
<keyword evidence="1" id="KW-0862">Zinc</keyword>
<dbReference type="SMART" id="SM00355">
    <property type="entry name" value="ZnF_C2H2"/>
    <property type="match status" value="10"/>
</dbReference>
<evidence type="ECO:0000256" key="2">
    <source>
        <dbReference type="SAM" id="MobiDB-lite"/>
    </source>
</evidence>
<dbReference type="EMBL" id="JAODUP010000384">
    <property type="protein sequence ID" value="KAK2150882.1"/>
    <property type="molecule type" value="Genomic_DNA"/>
</dbReference>
<feature type="compositionally biased region" description="Basic and acidic residues" evidence="2">
    <location>
        <begin position="939"/>
        <end position="959"/>
    </location>
</feature>
<dbReference type="Gene3D" id="3.30.160.60">
    <property type="entry name" value="Classic Zinc Finger"/>
    <property type="match status" value="3"/>
</dbReference>
<feature type="compositionally biased region" description="Polar residues" evidence="2">
    <location>
        <begin position="75"/>
        <end position="85"/>
    </location>
</feature>
<feature type="compositionally biased region" description="Basic and acidic residues" evidence="2">
    <location>
        <begin position="531"/>
        <end position="555"/>
    </location>
</feature>
<feature type="region of interest" description="Disordered" evidence="2">
    <location>
        <begin position="935"/>
        <end position="961"/>
    </location>
</feature>
<dbReference type="GO" id="GO:0008270">
    <property type="term" value="F:zinc ion binding"/>
    <property type="evidence" value="ECO:0007669"/>
    <property type="project" value="UniProtKB-KW"/>
</dbReference>
<protein>
    <recommendedName>
        <fullName evidence="3">C2H2-type domain-containing protein</fullName>
    </recommendedName>
</protein>
<dbReference type="Pfam" id="PF00096">
    <property type="entry name" value="zf-C2H2"/>
    <property type="match status" value="1"/>
</dbReference>
<dbReference type="PROSITE" id="PS00028">
    <property type="entry name" value="ZINC_FINGER_C2H2_1"/>
    <property type="match status" value="10"/>
</dbReference>
<reference evidence="4" key="1">
    <citation type="journal article" date="2023" name="Mol. Biol. Evol.">
        <title>Third-Generation Sequencing Reveals the Adaptive Role of the Epigenome in Three Deep-Sea Polychaetes.</title>
        <authorList>
            <person name="Perez M."/>
            <person name="Aroh O."/>
            <person name="Sun Y."/>
            <person name="Lan Y."/>
            <person name="Juniper S.K."/>
            <person name="Young C.R."/>
            <person name="Angers B."/>
            <person name="Qian P.Y."/>
        </authorList>
    </citation>
    <scope>NUCLEOTIDE SEQUENCE</scope>
    <source>
        <strain evidence="4">P08H-3</strain>
    </source>
</reference>
<accession>A0AAD9JCY0</accession>
<evidence type="ECO:0000256" key="1">
    <source>
        <dbReference type="PROSITE-ProRule" id="PRU00042"/>
    </source>
</evidence>
<dbReference type="PANTHER" id="PTHR21190:SF1">
    <property type="entry name" value="GH10077P"/>
    <property type="match status" value="1"/>
</dbReference>
<keyword evidence="1" id="KW-0863">Zinc-finger</keyword>
<feature type="compositionally biased region" description="Low complexity" evidence="2">
    <location>
        <begin position="282"/>
        <end position="297"/>
    </location>
</feature>